<dbReference type="Gene3D" id="3.40.1190.20">
    <property type="match status" value="1"/>
</dbReference>
<evidence type="ECO:0000256" key="1">
    <source>
        <dbReference type="ARBA" id="ARBA00010688"/>
    </source>
</evidence>
<evidence type="ECO:0000256" key="3">
    <source>
        <dbReference type="ARBA" id="ARBA00022777"/>
    </source>
</evidence>
<dbReference type="AlphaFoldDB" id="A0A147FAK4"/>
<dbReference type="SUPFAM" id="SSF53613">
    <property type="entry name" value="Ribokinase-like"/>
    <property type="match status" value="1"/>
</dbReference>
<dbReference type="RefSeq" id="WP_058613416.1">
    <property type="nucleotide sequence ID" value="NZ_LDRV01000022.1"/>
</dbReference>
<dbReference type="PATRIC" id="fig|2033.7.peg.1365"/>
<dbReference type="PANTHER" id="PTHR43320">
    <property type="entry name" value="SUGAR KINASE"/>
    <property type="match status" value="1"/>
</dbReference>
<accession>A0A147FAK4</accession>
<proteinExistence type="inferred from homology"/>
<evidence type="ECO:0000259" key="5">
    <source>
        <dbReference type="Pfam" id="PF00294"/>
    </source>
</evidence>
<organism evidence="6 7">
    <name type="scientific">Microbacterium testaceum</name>
    <name type="common">Aureobacterium testaceum</name>
    <name type="synonym">Brevibacterium testaceum</name>
    <dbReference type="NCBI Taxonomy" id="2033"/>
    <lineage>
        <taxon>Bacteria</taxon>
        <taxon>Bacillati</taxon>
        <taxon>Actinomycetota</taxon>
        <taxon>Actinomycetes</taxon>
        <taxon>Micrococcales</taxon>
        <taxon>Microbacteriaceae</taxon>
        <taxon>Microbacterium</taxon>
    </lineage>
</organism>
<keyword evidence="3 4" id="KW-0418">Kinase</keyword>
<dbReference type="PRINTS" id="PR00990">
    <property type="entry name" value="RIBOKINASE"/>
</dbReference>
<dbReference type="GO" id="GO:0016301">
    <property type="term" value="F:kinase activity"/>
    <property type="evidence" value="ECO:0007669"/>
    <property type="project" value="UniProtKB-KW"/>
</dbReference>
<dbReference type="InterPro" id="IPR002139">
    <property type="entry name" value="Ribo/fructo_kinase"/>
</dbReference>
<evidence type="ECO:0000313" key="6">
    <source>
        <dbReference type="EMBL" id="KTS13576.1"/>
    </source>
</evidence>
<evidence type="ECO:0000256" key="2">
    <source>
        <dbReference type="ARBA" id="ARBA00022679"/>
    </source>
</evidence>
<dbReference type="InterPro" id="IPR011611">
    <property type="entry name" value="PfkB_dom"/>
</dbReference>
<dbReference type="Pfam" id="PF00294">
    <property type="entry name" value="PfkB"/>
    <property type="match status" value="1"/>
</dbReference>
<dbReference type="Proteomes" id="UP000072189">
    <property type="component" value="Unassembled WGS sequence"/>
</dbReference>
<evidence type="ECO:0000256" key="4">
    <source>
        <dbReference type="RuleBase" id="RU003704"/>
    </source>
</evidence>
<dbReference type="InterPro" id="IPR052700">
    <property type="entry name" value="Carb_kinase_PfkB-like"/>
</dbReference>
<dbReference type="InterPro" id="IPR029056">
    <property type="entry name" value="Ribokinase-like"/>
</dbReference>
<gene>
    <name evidence="6" type="ORF">RSA3_03975</name>
</gene>
<reference evidence="6 7" key="1">
    <citation type="journal article" date="2016" name="Front. Microbiol.">
        <title>Genomic Resource of Rice Seed Associated Bacteria.</title>
        <authorList>
            <person name="Midha S."/>
            <person name="Bansal K."/>
            <person name="Sharma S."/>
            <person name="Kumar N."/>
            <person name="Patil P.P."/>
            <person name="Chaudhry V."/>
            <person name="Patil P.B."/>
        </authorList>
    </citation>
    <scope>NUCLEOTIDE SEQUENCE [LARGE SCALE GENOMIC DNA]</scope>
    <source>
        <strain evidence="6 7">RSA3</strain>
    </source>
</reference>
<dbReference type="CDD" id="cd01166">
    <property type="entry name" value="KdgK"/>
    <property type="match status" value="1"/>
</dbReference>
<evidence type="ECO:0000313" key="7">
    <source>
        <dbReference type="Proteomes" id="UP000072189"/>
    </source>
</evidence>
<comment type="caution">
    <text evidence="6">The sequence shown here is derived from an EMBL/GenBank/DDBJ whole genome shotgun (WGS) entry which is preliminary data.</text>
</comment>
<keyword evidence="2 4" id="KW-0808">Transferase</keyword>
<name>A0A147FAK4_MICTE</name>
<dbReference type="EMBL" id="LDRV01000022">
    <property type="protein sequence ID" value="KTS13576.1"/>
    <property type="molecule type" value="Genomic_DNA"/>
</dbReference>
<dbReference type="PANTHER" id="PTHR43320:SF2">
    <property type="entry name" value="2-DEHYDRO-3-DEOXYGLUCONOKINASE_2-DEHYDRO-3-DEOXYGALACTONOKINASE"/>
    <property type="match status" value="1"/>
</dbReference>
<feature type="domain" description="Carbohydrate kinase PfkB" evidence="5">
    <location>
        <begin position="24"/>
        <end position="291"/>
    </location>
</feature>
<comment type="similarity">
    <text evidence="1 4">Belongs to the carbohydrate kinase PfkB family.</text>
</comment>
<sequence length="313" mass="31983">MSRVVTLGESMGLVLGAGVGGWEHTSQAHIATGGAEGNTAIGLARLGVPVTWLGRVGDDALGRRVVGDLRSEGVEVRALLDAGAPTGLMLKSTPRAGATTVDYYRRGSAGSRLEPADLEDLPLETGDILHVTGVTLALSDSARETVIAAVDRARGTGALVSFAVNHRSRLWDPAEAVEAYAHVIGLADIVFASDDEARMLHPHTAPEELARALAAAGPADAVVTLGGDGAVAVIDGELHRIAAVPITPVDTVGAGDAFAAGYLSERFAGSDPAGRLRTAALAGAYACLHPGDWQGGIRRSELEGAASADPVTR</sequence>
<dbReference type="PROSITE" id="PS00584">
    <property type="entry name" value="PFKB_KINASES_2"/>
    <property type="match status" value="1"/>
</dbReference>
<dbReference type="InterPro" id="IPR002173">
    <property type="entry name" value="Carboh/pur_kinase_PfkB_CS"/>
</dbReference>
<protein>
    <recommendedName>
        <fullName evidence="5">Carbohydrate kinase PfkB domain-containing protein</fullName>
    </recommendedName>
</protein>